<protein>
    <submittedName>
        <fullName evidence="3">Metallophosphoesterase</fullName>
    </submittedName>
</protein>
<dbReference type="AlphaFoldDB" id="A0A5C7DW27"/>
<reference evidence="3 4" key="1">
    <citation type="submission" date="2019-07" db="EMBL/GenBank/DDBJ databases">
        <title>Rapid identification of Enteric Bacteria from Whole Genome Sequences (WGS) using Average Nucleotide Identity (ANI).</title>
        <authorList>
            <person name="Lane C."/>
        </authorList>
    </citation>
    <scope>NUCLEOTIDE SEQUENCE [LARGE SCALE GENOMIC DNA]</scope>
    <source>
        <strain evidence="3 4">2016D-0250</strain>
    </source>
</reference>
<dbReference type="Gene3D" id="3.60.21.10">
    <property type="match status" value="1"/>
</dbReference>
<proteinExistence type="predicted"/>
<sequence length="383" mass="44229">MLKYNYIMRVVIFFSLLVLFFALANWFIYKRFLSRVDFLKPYKKLVLAFVLIVFVCELIFFINMRGDFLHEKLYYILAIFPTITCFFLLFGVVFEIGSWIFFNENKKDQIFSIQRRKFLKLIFDSWLIILSVSMVFKGFVNAISTPKINEIDIKIKNLKEDLNIALLSDVHLGKNLGEDFLKTLINEVNALNADIVIIAGDLIDADIASMPYINLLENFKSKYGTYFVYGNHEYYNDINTISKKLKTLKNFKVLEDESIDFGDFTLSGTLDLAAKRLGFKESNIEKIKNEINQEKVNILITHQPKYIKTYDVSGFDLILSGHTHAGQIFPFSLLVYLEQGFVYGLYKLSKDSLLYVSSGAGFWGPAVRFLAPSEIALIRLKGE</sequence>
<feature type="transmembrane region" description="Helical" evidence="1">
    <location>
        <begin position="74"/>
        <end position="101"/>
    </location>
</feature>
<dbReference type="CDD" id="cd07385">
    <property type="entry name" value="MPP_YkuE_C"/>
    <property type="match status" value="1"/>
</dbReference>
<feature type="domain" description="Calcineurin-like phosphoesterase" evidence="2">
    <location>
        <begin position="163"/>
        <end position="325"/>
    </location>
</feature>
<keyword evidence="1" id="KW-1133">Transmembrane helix</keyword>
<dbReference type="SUPFAM" id="SSF56300">
    <property type="entry name" value="Metallo-dependent phosphatases"/>
    <property type="match status" value="1"/>
</dbReference>
<keyword evidence="1" id="KW-0472">Membrane</keyword>
<feature type="transmembrane region" description="Helical" evidence="1">
    <location>
        <begin position="121"/>
        <end position="140"/>
    </location>
</feature>
<dbReference type="PANTHER" id="PTHR31302">
    <property type="entry name" value="TRANSMEMBRANE PROTEIN WITH METALLOPHOSPHOESTERASE DOMAIN-RELATED"/>
    <property type="match status" value="1"/>
</dbReference>
<gene>
    <name evidence="3" type="ORF">FPD46_07645</name>
</gene>
<feature type="transmembrane region" description="Helical" evidence="1">
    <location>
        <begin position="41"/>
        <end position="62"/>
    </location>
</feature>
<feature type="transmembrane region" description="Helical" evidence="1">
    <location>
        <begin position="6"/>
        <end position="29"/>
    </location>
</feature>
<organism evidence="3 4">
    <name type="scientific">Campylobacter peloridis</name>
    <dbReference type="NCBI Taxonomy" id="488546"/>
    <lineage>
        <taxon>Bacteria</taxon>
        <taxon>Pseudomonadati</taxon>
        <taxon>Campylobacterota</taxon>
        <taxon>Epsilonproteobacteria</taxon>
        <taxon>Campylobacterales</taxon>
        <taxon>Campylobacteraceae</taxon>
        <taxon>Campylobacter</taxon>
    </lineage>
</organism>
<dbReference type="EMBL" id="VOWB01000080">
    <property type="protein sequence ID" value="TXE78902.1"/>
    <property type="molecule type" value="Genomic_DNA"/>
</dbReference>
<evidence type="ECO:0000256" key="1">
    <source>
        <dbReference type="SAM" id="Phobius"/>
    </source>
</evidence>
<keyword evidence="1" id="KW-0812">Transmembrane</keyword>
<dbReference type="Pfam" id="PF00149">
    <property type="entry name" value="Metallophos"/>
    <property type="match status" value="1"/>
</dbReference>
<name>A0A5C7DW27_9BACT</name>
<dbReference type="Proteomes" id="UP000321310">
    <property type="component" value="Unassembled WGS sequence"/>
</dbReference>
<accession>A0A5C7DW27</accession>
<dbReference type="InterPro" id="IPR051158">
    <property type="entry name" value="Metallophosphoesterase_sf"/>
</dbReference>
<dbReference type="InterPro" id="IPR029052">
    <property type="entry name" value="Metallo-depent_PP-like"/>
</dbReference>
<evidence type="ECO:0000259" key="2">
    <source>
        <dbReference type="Pfam" id="PF00149"/>
    </source>
</evidence>
<evidence type="ECO:0000313" key="3">
    <source>
        <dbReference type="EMBL" id="TXE78902.1"/>
    </source>
</evidence>
<comment type="caution">
    <text evidence="3">The sequence shown here is derived from an EMBL/GenBank/DDBJ whole genome shotgun (WGS) entry which is preliminary data.</text>
</comment>
<dbReference type="GO" id="GO:0016787">
    <property type="term" value="F:hydrolase activity"/>
    <property type="evidence" value="ECO:0007669"/>
    <property type="project" value="InterPro"/>
</dbReference>
<dbReference type="PANTHER" id="PTHR31302:SF0">
    <property type="entry name" value="TRANSMEMBRANE PROTEIN WITH METALLOPHOSPHOESTERASE DOMAIN"/>
    <property type="match status" value="1"/>
</dbReference>
<dbReference type="InterPro" id="IPR004843">
    <property type="entry name" value="Calcineurin-like_PHP"/>
</dbReference>
<evidence type="ECO:0000313" key="4">
    <source>
        <dbReference type="Proteomes" id="UP000321310"/>
    </source>
</evidence>